<accession>A0AAD7S8S4</accession>
<feature type="compositionally biased region" description="Low complexity" evidence="1">
    <location>
        <begin position="57"/>
        <end position="78"/>
    </location>
</feature>
<feature type="region of interest" description="Disordered" evidence="1">
    <location>
        <begin position="127"/>
        <end position="146"/>
    </location>
</feature>
<evidence type="ECO:0000256" key="1">
    <source>
        <dbReference type="SAM" id="MobiDB-lite"/>
    </source>
</evidence>
<evidence type="ECO:0000313" key="2">
    <source>
        <dbReference type="EMBL" id="KAJ8397807.1"/>
    </source>
</evidence>
<organism evidence="2 3">
    <name type="scientific">Aldrovandia affinis</name>
    <dbReference type="NCBI Taxonomy" id="143900"/>
    <lineage>
        <taxon>Eukaryota</taxon>
        <taxon>Metazoa</taxon>
        <taxon>Chordata</taxon>
        <taxon>Craniata</taxon>
        <taxon>Vertebrata</taxon>
        <taxon>Euteleostomi</taxon>
        <taxon>Actinopterygii</taxon>
        <taxon>Neopterygii</taxon>
        <taxon>Teleostei</taxon>
        <taxon>Notacanthiformes</taxon>
        <taxon>Halosauridae</taxon>
        <taxon>Aldrovandia</taxon>
    </lineage>
</organism>
<feature type="region of interest" description="Disordered" evidence="1">
    <location>
        <begin position="1"/>
        <end position="32"/>
    </location>
</feature>
<sequence length="169" mass="17894">MRIGAERGGGGAGTDRNRGIIPRRISSSAGISGIVEDRSAFPAHRYHISELPLPRPAADSALSGRHAAAAAASSADSASGERPDLRARNPLHNSNPNASARPVEALRGMPNSQRARRAAISLAPNAAAREKWNAPRRSSLTSPVPQNSGKTAFLPCIWSCRQGCQRQIY</sequence>
<feature type="region of interest" description="Disordered" evidence="1">
    <location>
        <begin position="57"/>
        <end position="104"/>
    </location>
</feature>
<keyword evidence="3" id="KW-1185">Reference proteome</keyword>
<gene>
    <name evidence="2" type="ORF">AAFF_G00434960</name>
</gene>
<name>A0AAD7S8S4_9TELE</name>
<feature type="compositionally biased region" description="Low complexity" evidence="1">
    <location>
        <begin position="19"/>
        <end position="32"/>
    </location>
</feature>
<proteinExistence type="predicted"/>
<dbReference type="Proteomes" id="UP001221898">
    <property type="component" value="Unassembled WGS sequence"/>
</dbReference>
<protein>
    <submittedName>
        <fullName evidence="2">Uncharacterized protein</fullName>
    </submittedName>
</protein>
<dbReference type="AlphaFoldDB" id="A0AAD7S8S4"/>
<feature type="compositionally biased region" description="Polar residues" evidence="1">
    <location>
        <begin position="136"/>
        <end position="146"/>
    </location>
</feature>
<dbReference type="EMBL" id="JAINUG010000095">
    <property type="protein sequence ID" value="KAJ8397807.1"/>
    <property type="molecule type" value="Genomic_DNA"/>
</dbReference>
<reference evidence="2" key="1">
    <citation type="journal article" date="2023" name="Science">
        <title>Genome structures resolve the early diversification of teleost fishes.</title>
        <authorList>
            <person name="Parey E."/>
            <person name="Louis A."/>
            <person name="Montfort J."/>
            <person name="Bouchez O."/>
            <person name="Roques C."/>
            <person name="Iampietro C."/>
            <person name="Lluch J."/>
            <person name="Castinel A."/>
            <person name="Donnadieu C."/>
            <person name="Desvignes T."/>
            <person name="Floi Bucao C."/>
            <person name="Jouanno E."/>
            <person name="Wen M."/>
            <person name="Mejri S."/>
            <person name="Dirks R."/>
            <person name="Jansen H."/>
            <person name="Henkel C."/>
            <person name="Chen W.J."/>
            <person name="Zahm M."/>
            <person name="Cabau C."/>
            <person name="Klopp C."/>
            <person name="Thompson A.W."/>
            <person name="Robinson-Rechavi M."/>
            <person name="Braasch I."/>
            <person name="Lecointre G."/>
            <person name="Bobe J."/>
            <person name="Postlethwait J.H."/>
            <person name="Berthelot C."/>
            <person name="Roest Crollius H."/>
            <person name="Guiguen Y."/>
        </authorList>
    </citation>
    <scope>NUCLEOTIDE SEQUENCE</scope>
    <source>
        <strain evidence="2">NC1722</strain>
    </source>
</reference>
<feature type="compositionally biased region" description="Gly residues" evidence="1">
    <location>
        <begin position="1"/>
        <end position="13"/>
    </location>
</feature>
<comment type="caution">
    <text evidence="2">The sequence shown here is derived from an EMBL/GenBank/DDBJ whole genome shotgun (WGS) entry which is preliminary data.</text>
</comment>
<evidence type="ECO:0000313" key="3">
    <source>
        <dbReference type="Proteomes" id="UP001221898"/>
    </source>
</evidence>